<dbReference type="EC" id="1.1.1.290" evidence="7"/>
<sequence length="315" mass="33481">MNIVLLESLGIEAAVLASYAEKLQAQGHTFTSYARNDEVQAQIRAAEKADILMIANMPLRGEVIRACKNLKFIDVAFTGVDHVDLETAKACGVKVSNASGYSTVAVAELTLAMMLNLLRNIPQADAACRAGGTKNGLVGRELAGKTVGLIGTGAIGMKVAELVHAFGASVIAYNGFSHKPNTALITYMPLKELLQQADIVSLHCPVTEKSRGLIHAEVLSYMKPTAFLINEARGPVVNAVDLAEALNAGTIAGAGIDVFEVEPPLPADHPLLHSKNTIVTPHAAFATEESMLKRANIVFDNIEAFLQGRQKNCVV</sequence>
<evidence type="ECO:0000256" key="2">
    <source>
        <dbReference type="ARBA" id="ARBA00023002"/>
    </source>
</evidence>
<dbReference type="InterPro" id="IPR036291">
    <property type="entry name" value="NAD(P)-bd_dom_sf"/>
</dbReference>
<dbReference type="InterPro" id="IPR029753">
    <property type="entry name" value="D-isomer_DH_CS"/>
</dbReference>
<keyword evidence="2 4" id="KW-0560">Oxidoreductase</keyword>
<comment type="caution">
    <text evidence="7">The sequence shown here is derived from an EMBL/GenBank/DDBJ whole genome shotgun (WGS) entry which is preliminary data.</text>
</comment>
<evidence type="ECO:0000313" key="8">
    <source>
        <dbReference type="Proteomes" id="UP000004018"/>
    </source>
</evidence>
<evidence type="ECO:0000256" key="1">
    <source>
        <dbReference type="ARBA" id="ARBA00005854"/>
    </source>
</evidence>
<gene>
    <name evidence="7" type="primary">pdxB</name>
    <name evidence="7" type="ORF">HMPREF1039_1460</name>
</gene>
<organism evidence="7 8">
    <name type="scientific">Megasphaera lornae</name>
    <dbReference type="NCBI Taxonomy" id="1000568"/>
    <lineage>
        <taxon>Bacteria</taxon>
        <taxon>Bacillati</taxon>
        <taxon>Bacillota</taxon>
        <taxon>Negativicutes</taxon>
        <taxon>Veillonellales</taxon>
        <taxon>Veillonellaceae</taxon>
        <taxon>Megasphaera</taxon>
    </lineage>
</organism>
<dbReference type="SUPFAM" id="SSF51735">
    <property type="entry name" value="NAD(P)-binding Rossmann-fold domains"/>
    <property type="match status" value="1"/>
</dbReference>
<dbReference type="RefSeq" id="WP_007390428.1">
    <property type="nucleotide sequence ID" value="NZ_AFIJ01000006.1"/>
</dbReference>
<dbReference type="InterPro" id="IPR050418">
    <property type="entry name" value="D-iso_2-hydroxyacid_DH_PdxB"/>
</dbReference>
<dbReference type="PANTHER" id="PTHR43761">
    <property type="entry name" value="D-ISOMER SPECIFIC 2-HYDROXYACID DEHYDROGENASE FAMILY PROTEIN (AFU_ORTHOLOGUE AFUA_1G13630)"/>
    <property type="match status" value="1"/>
</dbReference>
<dbReference type="Pfam" id="PF02826">
    <property type="entry name" value="2-Hacid_dh_C"/>
    <property type="match status" value="1"/>
</dbReference>
<protein>
    <submittedName>
        <fullName evidence="7">4-phosphoerythronate dehydrogenase</fullName>
        <ecNumber evidence="7">1.1.1.290</ecNumber>
    </submittedName>
</protein>
<comment type="similarity">
    <text evidence="1 4">Belongs to the D-isomer specific 2-hydroxyacid dehydrogenase family.</text>
</comment>
<dbReference type="EMBL" id="AFIJ01000006">
    <property type="protein sequence ID" value="EGL42198.1"/>
    <property type="molecule type" value="Genomic_DNA"/>
</dbReference>
<evidence type="ECO:0000259" key="6">
    <source>
        <dbReference type="Pfam" id="PF02826"/>
    </source>
</evidence>
<dbReference type="InterPro" id="IPR006140">
    <property type="entry name" value="D-isomer_DH_NAD-bd"/>
</dbReference>
<accession>A0ABN0D2J9</accession>
<feature type="domain" description="D-isomer specific 2-hydroxyacid dehydrogenase NAD-binding" evidence="6">
    <location>
        <begin position="111"/>
        <end position="284"/>
    </location>
</feature>
<dbReference type="Proteomes" id="UP000004018">
    <property type="component" value="Unassembled WGS sequence"/>
</dbReference>
<dbReference type="Pfam" id="PF00389">
    <property type="entry name" value="2-Hacid_dh"/>
    <property type="match status" value="1"/>
</dbReference>
<reference evidence="7 8" key="1">
    <citation type="submission" date="2011-04" db="EMBL/GenBank/DDBJ databases">
        <authorList>
            <person name="Harkins D.M."/>
            <person name="Madupu R."/>
            <person name="Durkin A.S."/>
            <person name="Torralba M."/>
            <person name="Methe B."/>
            <person name="Sutton G.G."/>
            <person name="Nelson K.E."/>
        </authorList>
    </citation>
    <scope>NUCLEOTIDE SEQUENCE [LARGE SCALE GENOMIC DNA]</scope>
    <source>
        <strain evidence="7 8">UPII 199-6</strain>
    </source>
</reference>
<dbReference type="GO" id="GO:0033711">
    <property type="term" value="F:4-phosphoerythronate dehydrogenase activity"/>
    <property type="evidence" value="ECO:0007669"/>
    <property type="project" value="UniProtKB-EC"/>
</dbReference>
<keyword evidence="3" id="KW-0520">NAD</keyword>
<evidence type="ECO:0000256" key="4">
    <source>
        <dbReference type="RuleBase" id="RU003719"/>
    </source>
</evidence>
<keyword evidence="8" id="KW-1185">Reference proteome</keyword>
<dbReference type="PROSITE" id="PS00671">
    <property type="entry name" value="D_2_HYDROXYACID_DH_3"/>
    <property type="match status" value="1"/>
</dbReference>
<proteinExistence type="inferred from homology"/>
<dbReference type="SUPFAM" id="SSF52283">
    <property type="entry name" value="Formate/glycerate dehydrogenase catalytic domain-like"/>
    <property type="match status" value="1"/>
</dbReference>
<dbReference type="Gene3D" id="3.40.50.720">
    <property type="entry name" value="NAD(P)-binding Rossmann-like Domain"/>
    <property type="match status" value="2"/>
</dbReference>
<dbReference type="PANTHER" id="PTHR43761:SF1">
    <property type="entry name" value="D-ISOMER SPECIFIC 2-HYDROXYACID DEHYDROGENASE CATALYTIC DOMAIN-CONTAINING PROTEIN-RELATED"/>
    <property type="match status" value="1"/>
</dbReference>
<dbReference type="CDD" id="cd12161">
    <property type="entry name" value="GDH_like_1"/>
    <property type="match status" value="1"/>
</dbReference>
<evidence type="ECO:0000313" key="7">
    <source>
        <dbReference type="EMBL" id="EGL42198.1"/>
    </source>
</evidence>
<dbReference type="InterPro" id="IPR006139">
    <property type="entry name" value="D-isomer_2_OHA_DH_cat_dom"/>
</dbReference>
<feature type="domain" description="D-isomer specific 2-hydroxyacid dehydrogenase catalytic" evidence="5">
    <location>
        <begin position="23"/>
        <end position="314"/>
    </location>
</feature>
<evidence type="ECO:0000259" key="5">
    <source>
        <dbReference type="Pfam" id="PF00389"/>
    </source>
</evidence>
<evidence type="ECO:0000256" key="3">
    <source>
        <dbReference type="ARBA" id="ARBA00023027"/>
    </source>
</evidence>
<name>A0ABN0D2J9_9FIRM</name>